<evidence type="ECO:0000256" key="2">
    <source>
        <dbReference type="ARBA" id="ARBA00023033"/>
    </source>
</evidence>
<feature type="domain" description="FAD-binding" evidence="3">
    <location>
        <begin position="6"/>
        <end position="359"/>
    </location>
</feature>
<evidence type="ECO:0000313" key="4">
    <source>
        <dbReference type="EMBL" id="PPE68293.1"/>
    </source>
</evidence>
<dbReference type="Proteomes" id="UP000294772">
    <property type="component" value="Unassembled WGS sequence"/>
</dbReference>
<organism evidence="4 6">
    <name type="scientific">Caldimonas thermodepolymerans</name>
    <dbReference type="NCBI Taxonomy" id="215580"/>
    <lineage>
        <taxon>Bacteria</taxon>
        <taxon>Pseudomonadati</taxon>
        <taxon>Pseudomonadota</taxon>
        <taxon>Betaproteobacteria</taxon>
        <taxon>Burkholderiales</taxon>
        <taxon>Sphaerotilaceae</taxon>
        <taxon>Caldimonas</taxon>
    </lineage>
</organism>
<dbReference type="InterPro" id="IPR002938">
    <property type="entry name" value="FAD-bd"/>
</dbReference>
<dbReference type="InterPro" id="IPR050493">
    <property type="entry name" value="FAD-dep_Monooxygenase_BioMet"/>
</dbReference>
<keyword evidence="6" id="KW-1185">Reference proteome</keyword>
<dbReference type="GO" id="GO:0071949">
    <property type="term" value="F:FAD binding"/>
    <property type="evidence" value="ECO:0007669"/>
    <property type="project" value="InterPro"/>
</dbReference>
<dbReference type="OrthoDB" id="9782160at2"/>
<dbReference type="Proteomes" id="UP000239406">
    <property type="component" value="Unassembled WGS sequence"/>
</dbReference>
<dbReference type="NCBIfam" id="NF005720">
    <property type="entry name" value="PRK07538.1"/>
    <property type="match status" value="1"/>
</dbReference>
<dbReference type="GO" id="GO:0004497">
    <property type="term" value="F:monooxygenase activity"/>
    <property type="evidence" value="ECO:0007669"/>
    <property type="project" value="UniProtKB-KW"/>
</dbReference>
<dbReference type="PANTHER" id="PTHR13789">
    <property type="entry name" value="MONOOXYGENASE"/>
    <property type="match status" value="1"/>
</dbReference>
<protein>
    <submittedName>
        <fullName evidence="5">2-polyprenyl-6-methoxyphenol hydroxylase-like FAD-dependent oxidoreductase</fullName>
    </submittedName>
    <submittedName>
        <fullName evidence="4">Flavin-dependent oxidoreductase</fullName>
    </submittedName>
</protein>
<dbReference type="Pfam" id="PF01494">
    <property type="entry name" value="FAD_binding_3"/>
    <property type="match status" value="1"/>
</dbReference>
<dbReference type="SUPFAM" id="SSF54373">
    <property type="entry name" value="FAD-linked reductases, C-terminal domain"/>
    <property type="match status" value="1"/>
</dbReference>
<evidence type="ECO:0000313" key="6">
    <source>
        <dbReference type="Proteomes" id="UP000239406"/>
    </source>
</evidence>
<keyword evidence="1" id="KW-0560">Oxidoreductase</keyword>
<dbReference type="InterPro" id="IPR036188">
    <property type="entry name" value="FAD/NAD-bd_sf"/>
</dbReference>
<dbReference type="EMBL" id="PSNY01000035">
    <property type="protein sequence ID" value="PPE68293.1"/>
    <property type="molecule type" value="Genomic_DNA"/>
</dbReference>
<dbReference type="PANTHER" id="PTHR13789:SF268">
    <property type="entry name" value="5-METHYLPHENAZINE-1-CARBOXYLATE 1-MONOOXYGENASE"/>
    <property type="match status" value="1"/>
</dbReference>
<evidence type="ECO:0000256" key="1">
    <source>
        <dbReference type="ARBA" id="ARBA00023002"/>
    </source>
</evidence>
<sequence>MKSQDEVVIIGGGIGGLTLALALHRDGVPFRVYEAVPEIKPLGVGLNLLPHAMRELAGLGLEPVLRRKGIATQEYRFYTRHGQLVLREPRGQYAGYEWPQIAIHRGDLQFTLLEALIERAGPDVVVQGHRCVKVEQDEDGATVHFIDPKGQPLPPVRGPVAVACDGVNSVVRVQMHPKEAVPRYEGTLQYRGTTRWKPYLTGATHVYLGANETGKLVMYPIRDNIDGEGTQLINWVIEVKRPTEDLKRDWNRRAEISDFIHHFEHAKFDWMDIPAMMRAAEAVYEYPMIDQDPLPFWTEGRVTLLGDAAHPMMPRGSNGAAQAIIDATTLSRLLVQHEDPRAALKEYEQLRLKATSDVVLANRKISPDGLLEVVNERTGGKPFERLEDVITEQEIIEWQARYKKIAGFSLDDLRRPVTA</sequence>
<dbReference type="EMBL" id="SLXF01000004">
    <property type="protein sequence ID" value="TCP07449.1"/>
    <property type="molecule type" value="Genomic_DNA"/>
</dbReference>
<proteinExistence type="predicted"/>
<name>A0A2S5SZT3_9BURK</name>
<evidence type="ECO:0000259" key="3">
    <source>
        <dbReference type="Pfam" id="PF01494"/>
    </source>
</evidence>
<keyword evidence="2" id="KW-0503">Monooxygenase</keyword>
<dbReference type="AlphaFoldDB" id="A0A2S5SZT3"/>
<comment type="caution">
    <text evidence="4">The sequence shown here is derived from an EMBL/GenBank/DDBJ whole genome shotgun (WGS) entry which is preliminary data.</text>
</comment>
<dbReference type="RefSeq" id="WP_104359078.1">
    <property type="nucleotide sequence ID" value="NZ_CALFFA010000029.1"/>
</dbReference>
<accession>A0A2S5SZT3</accession>
<evidence type="ECO:0000313" key="7">
    <source>
        <dbReference type="Proteomes" id="UP000294772"/>
    </source>
</evidence>
<gene>
    <name evidence="4" type="ORF">C1702_17935</name>
    <name evidence="5" type="ORF">EV676_1044</name>
</gene>
<reference evidence="4 6" key="1">
    <citation type="submission" date="2018-02" db="EMBL/GenBank/DDBJ databases">
        <title>Reclassifiation of [Polyangium] brachysporum DSM 7029 as Guopingzhaonella breviflexa gen. nov., sp. nov., a member of the family Comamonadaceae.</title>
        <authorList>
            <person name="Tang B."/>
        </authorList>
    </citation>
    <scope>NUCLEOTIDE SEQUENCE [LARGE SCALE GENOMIC DNA]</scope>
    <source>
        <strain evidence="4 6">DSM 15344</strain>
    </source>
</reference>
<dbReference type="SUPFAM" id="SSF51905">
    <property type="entry name" value="FAD/NAD(P)-binding domain"/>
    <property type="match status" value="1"/>
</dbReference>
<dbReference type="PRINTS" id="PR00420">
    <property type="entry name" value="RNGMNOXGNASE"/>
</dbReference>
<reference evidence="5 7" key="2">
    <citation type="submission" date="2019-03" db="EMBL/GenBank/DDBJ databases">
        <title>Genomic Encyclopedia of Type Strains, Phase IV (KMG-IV): sequencing the most valuable type-strain genomes for metagenomic binning, comparative biology and taxonomic classification.</title>
        <authorList>
            <person name="Goeker M."/>
        </authorList>
    </citation>
    <scope>NUCLEOTIDE SEQUENCE [LARGE SCALE GENOMIC DNA]</scope>
    <source>
        <strain evidence="5 7">DSM 15264</strain>
    </source>
</reference>
<evidence type="ECO:0000313" key="5">
    <source>
        <dbReference type="EMBL" id="TCP07449.1"/>
    </source>
</evidence>
<dbReference type="Gene3D" id="3.30.9.30">
    <property type="match status" value="1"/>
</dbReference>
<dbReference type="Gene3D" id="3.50.50.60">
    <property type="entry name" value="FAD/NAD(P)-binding domain"/>
    <property type="match status" value="1"/>
</dbReference>